<name>A0ABT9NXQ1_9ACTN</name>
<proteinExistence type="predicted"/>
<organism evidence="2 3">
    <name type="scientific">Kineosporia succinea</name>
    <dbReference type="NCBI Taxonomy" id="84632"/>
    <lineage>
        <taxon>Bacteria</taxon>
        <taxon>Bacillati</taxon>
        <taxon>Actinomycetota</taxon>
        <taxon>Actinomycetes</taxon>
        <taxon>Kineosporiales</taxon>
        <taxon>Kineosporiaceae</taxon>
        <taxon>Kineosporia</taxon>
    </lineage>
</organism>
<dbReference type="GO" id="GO:0003677">
    <property type="term" value="F:DNA binding"/>
    <property type="evidence" value="ECO:0007669"/>
    <property type="project" value="UniProtKB-KW"/>
</dbReference>
<protein>
    <submittedName>
        <fullName evidence="2">DNA-binding transcriptional regulator AlpA</fullName>
    </submittedName>
</protein>
<dbReference type="EMBL" id="JAUSQZ010000001">
    <property type="protein sequence ID" value="MDP9825198.1"/>
    <property type="molecule type" value="Genomic_DNA"/>
</dbReference>
<gene>
    <name evidence="2" type="ORF">J2S57_000947</name>
</gene>
<keyword evidence="3" id="KW-1185">Reference proteome</keyword>
<dbReference type="Proteomes" id="UP001235712">
    <property type="component" value="Unassembled WGS sequence"/>
</dbReference>
<accession>A0ABT9NXQ1</accession>
<evidence type="ECO:0000259" key="1">
    <source>
        <dbReference type="Pfam" id="PF12728"/>
    </source>
</evidence>
<evidence type="ECO:0000313" key="3">
    <source>
        <dbReference type="Proteomes" id="UP001235712"/>
    </source>
</evidence>
<dbReference type="RefSeq" id="WP_307238735.1">
    <property type="nucleotide sequence ID" value="NZ_JAUSQZ010000001.1"/>
</dbReference>
<keyword evidence="2" id="KW-0238">DNA-binding</keyword>
<feature type="domain" description="Helix-turn-helix" evidence="1">
    <location>
        <begin position="18"/>
        <end position="60"/>
    </location>
</feature>
<comment type="caution">
    <text evidence="2">The sequence shown here is derived from an EMBL/GenBank/DDBJ whole genome shotgun (WGS) entry which is preliminary data.</text>
</comment>
<dbReference type="Pfam" id="PF12728">
    <property type="entry name" value="HTH_17"/>
    <property type="match status" value="1"/>
</dbReference>
<evidence type="ECO:0000313" key="2">
    <source>
        <dbReference type="EMBL" id="MDP9825198.1"/>
    </source>
</evidence>
<sequence length="69" mass="7870">MSKQEVLDLDVMVDLMTAAKALDMSRTMAYRLAAQEHFPITLEKFGSRYRLRRSDLLAYLGISDTDDGK</sequence>
<reference evidence="2 3" key="1">
    <citation type="submission" date="2023-07" db="EMBL/GenBank/DDBJ databases">
        <title>Sequencing the genomes of 1000 actinobacteria strains.</title>
        <authorList>
            <person name="Klenk H.-P."/>
        </authorList>
    </citation>
    <scope>NUCLEOTIDE SEQUENCE [LARGE SCALE GENOMIC DNA]</scope>
    <source>
        <strain evidence="2 3">DSM 44388</strain>
    </source>
</reference>
<dbReference type="InterPro" id="IPR041657">
    <property type="entry name" value="HTH_17"/>
</dbReference>